<keyword evidence="10" id="KW-1185">Reference proteome</keyword>
<reference evidence="9" key="1">
    <citation type="submission" date="2025-08" db="UniProtKB">
        <authorList>
            <consortium name="Ensembl"/>
        </authorList>
    </citation>
    <scope>IDENTIFICATION</scope>
</reference>
<dbReference type="Ensembl" id="ENSCRFT00000004743.1">
    <property type="protein sequence ID" value="ENSCRFP00000004564.1"/>
    <property type="gene ID" value="ENSCRFG00000003697.1"/>
</dbReference>
<evidence type="ECO:0000313" key="10">
    <source>
        <dbReference type="Proteomes" id="UP000694396"/>
    </source>
</evidence>
<evidence type="ECO:0008006" key="11">
    <source>
        <dbReference type="Google" id="ProtNLM"/>
    </source>
</evidence>
<dbReference type="Proteomes" id="UP000694396">
    <property type="component" value="Unplaced"/>
</dbReference>
<evidence type="ECO:0000256" key="7">
    <source>
        <dbReference type="ARBA" id="ARBA00023224"/>
    </source>
</evidence>
<reference evidence="9" key="2">
    <citation type="submission" date="2025-09" db="UniProtKB">
        <authorList>
            <consortium name="Ensembl"/>
        </authorList>
    </citation>
    <scope>IDENTIFICATION</scope>
</reference>
<evidence type="ECO:0000256" key="5">
    <source>
        <dbReference type="ARBA" id="ARBA00023136"/>
    </source>
</evidence>
<feature type="transmembrane region" description="Helical" evidence="8">
    <location>
        <begin position="58"/>
        <end position="83"/>
    </location>
</feature>
<evidence type="ECO:0000256" key="2">
    <source>
        <dbReference type="ARBA" id="ARBA00022692"/>
    </source>
</evidence>
<accession>A0A8C3NYD6</accession>
<dbReference type="GO" id="GO:0004930">
    <property type="term" value="F:G protein-coupled receptor activity"/>
    <property type="evidence" value="ECO:0007669"/>
    <property type="project" value="UniProtKB-KW"/>
</dbReference>
<evidence type="ECO:0000256" key="6">
    <source>
        <dbReference type="ARBA" id="ARBA00023170"/>
    </source>
</evidence>
<dbReference type="Gene3D" id="1.20.1070.10">
    <property type="entry name" value="Rhodopsin 7-helix transmembrane proteins"/>
    <property type="match status" value="1"/>
</dbReference>
<evidence type="ECO:0000256" key="4">
    <source>
        <dbReference type="ARBA" id="ARBA00023040"/>
    </source>
</evidence>
<dbReference type="GO" id="GO:0005886">
    <property type="term" value="C:plasma membrane"/>
    <property type="evidence" value="ECO:0007669"/>
    <property type="project" value="TreeGrafter"/>
</dbReference>
<feature type="transmembrane region" description="Helical" evidence="8">
    <location>
        <begin position="95"/>
        <end position="117"/>
    </location>
</feature>
<name>A0A8C3NYD6_9PASS</name>
<organism evidence="9 10">
    <name type="scientific">Cyanoderma ruficeps</name>
    <name type="common">rufous-capped babbler</name>
    <dbReference type="NCBI Taxonomy" id="181631"/>
    <lineage>
        <taxon>Eukaryota</taxon>
        <taxon>Metazoa</taxon>
        <taxon>Chordata</taxon>
        <taxon>Craniata</taxon>
        <taxon>Vertebrata</taxon>
        <taxon>Euteleostomi</taxon>
        <taxon>Archelosauria</taxon>
        <taxon>Archosauria</taxon>
        <taxon>Dinosauria</taxon>
        <taxon>Saurischia</taxon>
        <taxon>Theropoda</taxon>
        <taxon>Coelurosauria</taxon>
        <taxon>Aves</taxon>
        <taxon>Neognathae</taxon>
        <taxon>Neoaves</taxon>
        <taxon>Telluraves</taxon>
        <taxon>Australaves</taxon>
        <taxon>Passeriformes</taxon>
        <taxon>Sylvioidea</taxon>
        <taxon>Timaliidae</taxon>
        <taxon>Cyanoderma</taxon>
    </lineage>
</organism>
<feature type="transmembrane region" description="Helical" evidence="8">
    <location>
        <begin position="143"/>
        <end position="163"/>
    </location>
</feature>
<evidence type="ECO:0000256" key="3">
    <source>
        <dbReference type="ARBA" id="ARBA00022989"/>
    </source>
</evidence>
<feature type="transmembrane region" description="Helical" evidence="8">
    <location>
        <begin position="27"/>
        <end position="51"/>
    </location>
</feature>
<evidence type="ECO:0000256" key="1">
    <source>
        <dbReference type="ARBA" id="ARBA00004141"/>
    </source>
</evidence>
<keyword evidence="4" id="KW-0297">G-protein coupled receptor</keyword>
<feature type="transmembrane region" description="Helical" evidence="8">
    <location>
        <begin position="219"/>
        <end position="238"/>
    </location>
</feature>
<protein>
    <recommendedName>
        <fullName evidence="11">G-protein coupled receptors family 1 profile domain-containing protein</fullName>
    </recommendedName>
</protein>
<keyword evidence="6" id="KW-0675">Receptor</keyword>
<dbReference type="SUPFAM" id="SSF81321">
    <property type="entry name" value="Family A G protein-coupled receptor-like"/>
    <property type="match status" value="1"/>
</dbReference>
<dbReference type="PANTHER" id="PTHR11334">
    <property type="entry name" value="MAS-RELATED G-PROTEIN COUPLED RECEPTOR"/>
    <property type="match status" value="1"/>
</dbReference>
<dbReference type="PANTHER" id="PTHR11334:SF68">
    <property type="entry name" value="G-PROTEIN COUPLED RECEPTORS FAMILY 1 PROFILE DOMAIN-CONTAINING PROTEIN-RELATED"/>
    <property type="match status" value="1"/>
</dbReference>
<dbReference type="InterPro" id="IPR026234">
    <property type="entry name" value="MRGPCRFAMILY"/>
</dbReference>
<proteinExistence type="predicted"/>
<evidence type="ECO:0000256" key="8">
    <source>
        <dbReference type="SAM" id="Phobius"/>
    </source>
</evidence>
<dbReference type="AlphaFoldDB" id="A0A8C3NYD6"/>
<keyword evidence="7" id="KW-0807">Transducer</keyword>
<keyword evidence="5 8" id="KW-0472">Membrane</keyword>
<evidence type="ECO:0000313" key="9">
    <source>
        <dbReference type="Ensembl" id="ENSCRFP00000004564.1"/>
    </source>
</evidence>
<keyword evidence="2 8" id="KW-0812">Transmembrane</keyword>
<keyword evidence="3 8" id="KW-1133">Transmembrane helix</keyword>
<feature type="transmembrane region" description="Helical" evidence="8">
    <location>
        <begin position="178"/>
        <end position="198"/>
    </location>
</feature>
<sequence length="290" mass="32835">MEVTPMSPSLASHTEWDNLCETDVTNMAIHSVTLLISLCGLVGNGAVLCSLRVKLHNAAICALACTDFLFLLFTVPSALLSLVEEVSCSPILPQWYVSYLFQVSVISCYWALFGLIFSNNIEYMDKLFMLCCHCDRPERRLRLVYHIQFWAFFALFTLIPQVINLCPSHQQQEHCRAAAISIRALILLHCAATTVISITIDFIKAKRGSRNQQPKRGNIIIFLMVLFILILSLCNFLQHLGYIVVSSDVLFLLNSIQSSIKPFTYFLAGGFQRPCSRRSLRLSLERVFEE</sequence>
<comment type="subcellular location">
    <subcellularLocation>
        <location evidence="1">Membrane</location>
        <topology evidence="1">Multi-pass membrane protein</topology>
    </subcellularLocation>
</comment>